<evidence type="ECO:0000256" key="1">
    <source>
        <dbReference type="SAM" id="MobiDB-lite"/>
    </source>
</evidence>
<sequence length="79" mass="8764">METLANRYPLIESAVFLWRSGPTFLEPLDDDEGTADEAMDDDEGTADEAMDDEEDDVVDEEANALMVFDGGLVILQLHE</sequence>
<proteinExistence type="predicted"/>
<gene>
    <name evidence="2" type="ORF">H5410_002884</name>
</gene>
<dbReference type="AlphaFoldDB" id="A0A9J6B447"/>
<name>A0A9J6B447_SOLCO</name>
<evidence type="ECO:0000313" key="3">
    <source>
        <dbReference type="Proteomes" id="UP000824120"/>
    </source>
</evidence>
<protein>
    <submittedName>
        <fullName evidence="2">Uncharacterized protein</fullName>
    </submittedName>
</protein>
<reference evidence="2 3" key="1">
    <citation type="submission" date="2020-09" db="EMBL/GenBank/DDBJ databases">
        <title>De no assembly of potato wild relative species, Solanum commersonii.</title>
        <authorList>
            <person name="Cho K."/>
        </authorList>
    </citation>
    <scope>NUCLEOTIDE SEQUENCE [LARGE SCALE GENOMIC DNA]</scope>
    <source>
        <strain evidence="2">LZ3.2</strain>
        <tissue evidence="2">Leaf</tissue>
    </source>
</reference>
<dbReference type="EMBL" id="JACXVP010000001">
    <property type="protein sequence ID" value="KAG5631167.1"/>
    <property type="molecule type" value="Genomic_DNA"/>
</dbReference>
<comment type="caution">
    <text evidence="2">The sequence shown here is derived from an EMBL/GenBank/DDBJ whole genome shotgun (WGS) entry which is preliminary data.</text>
</comment>
<accession>A0A9J6B447</accession>
<dbReference type="Proteomes" id="UP000824120">
    <property type="component" value="Chromosome 1"/>
</dbReference>
<organism evidence="2 3">
    <name type="scientific">Solanum commersonii</name>
    <name type="common">Commerson's wild potato</name>
    <name type="synonym">Commerson's nightshade</name>
    <dbReference type="NCBI Taxonomy" id="4109"/>
    <lineage>
        <taxon>Eukaryota</taxon>
        <taxon>Viridiplantae</taxon>
        <taxon>Streptophyta</taxon>
        <taxon>Embryophyta</taxon>
        <taxon>Tracheophyta</taxon>
        <taxon>Spermatophyta</taxon>
        <taxon>Magnoliopsida</taxon>
        <taxon>eudicotyledons</taxon>
        <taxon>Gunneridae</taxon>
        <taxon>Pentapetalae</taxon>
        <taxon>asterids</taxon>
        <taxon>lamiids</taxon>
        <taxon>Solanales</taxon>
        <taxon>Solanaceae</taxon>
        <taxon>Solanoideae</taxon>
        <taxon>Solaneae</taxon>
        <taxon>Solanum</taxon>
    </lineage>
</organism>
<keyword evidence="3" id="KW-1185">Reference proteome</keyword>
<feature type="region of interest" description="Disordered" evidence="1">
    <location>
        <begin position="27"/>
        <end position="51"/>
    </location>
</feature>
<evidence type="ECO:0000313" key="2">
    <source>
        <dbReference type="EMBL" id="KAG5631167.1"/>
    </source>
</evidence>